<name>W8R9I9_9VIRU</name>
<dbReference type="RefSeq" id="YP_009021095.1">
    <property type="nucleotide sequence ID" value="NC_023848.1"/>
</dbReference>
<dbReference type="GeneID" id="18938170"/>
<evidence type="ECO:0000313" key="2">
    <source>
        <dbReference type="Proteomes" id="UP000110868"/>
    </source>
</evidence>
<organism evidence="1 2">
    <name type="scientific">Chloriridovirus anopheles1</name>
    <dbReference type="NCBI Taxonomy" id="1465751"/>
    <lineage>
        <taxon>Viruses</taxon>
        <taxon>Varidnaviria</taxon>
        <taxon>Bamfordvirae</taxon>
        <taxon>Nucleocytoviricota</taxon>
        <taxon>Megaviricetes</taxon>
        <taxon>Pimascovirales</taxon>
        <taxon>Pimascovirales incertae sedis</taxon>
        <taxon>Iridoviridae</taxon>
        <taxon>Betairidovirinae</taxon>
        <taxon>Chloriridovirus</taxon>
    </lineage>
</organism>
<evidence type="ECO:0000313" key="1">
    <source>
        <dbReference type="EMBL" id="AHL67511.1"/>
    </source>
</evidence>
<dbReference type="Proteomes" id="UP000110868">
    <property type="component" value="Segment"/>
</dbReference>
<sequence>MRSLAKKLKKLNIFKIKINMETNIKEMITQRGFQEYKYRPTYLIGKKQDCDEFIYVKIFSDKLALNIVREFLSSKFTIEGDCIFVKNLPIHVVQLVIVCKSFQNSHLKEFKQLSNRVQIIKSDFLT</sequence>
<proteinExistence type="predicted"/>
<dbReference type="OrthoDB" id="16003at10239"/>
<protein>
    <submittedName>
        <fullName evidence="1">RNA polymerase II subunit</fullName>
    </submittedName>
</protein>
<accession>W8R9I9</accession>
<gene>
    <name evidence="1" type="ORF">AMIV_009</name>
</gene>
<dbReference type="KEGG" id="vg:18938170"/>
<dbReference type="EMBL" id="KF938901">
    <property type="protein sequence ID" value="AHL67511.1"/>
    <property type="molecule type" value="Genomic_DNA"/>
</dbReference>
<reference evidence="1 2" key="1">
    <citation type="submission" date="2013-12" db="EMBL/GenBank/DDBJ databases">
        <authorList>
            <person name="Tong Y."/>
            <person name="Zhang J."/>
            <person name="Huang Y."/>
            <person name="Li S."/>
            <person name="Pei G."/>
            <person name="Zhang Z."/>
            <person name="Mi Z."/>
            <person name="An X."/>
        </authorList>
    </citation>
    <scope>NUCLEOTIDE SEQUENCE [LARGE SCALE GENOMIC DNA]</scope>
    <source>
        <strain evidence="1">AMIV</strain>
    </source>
</reference>
<keyword evidence="2" id="KW-1185">Reference proteome</keyword>